<protein>
    <submittedName>
        <fullName evidence="1">Uncharacterized protein</fullName>
    </submittedName>
</protein>
<accession>R8W2A7</accession>
<reference evidence="1 2" key="1">
    <citation type="submission" date="2013-01" db="EMBL/GenBank/DDBJ databases">
        <title>The Genome Sequence of Butyricicoccus pullicaecorum 1.2.</title>
        <authorList>
            <consortium name="The Broad Institute Genome Sequencing Platform"/>
            <person name="Earl A."/>
            <person name="Ward D."/>
            <person name="Feldgarden M."/>
            <person name="Gevers D."/>
            <person name="Van Immerseel F."/>
            <person name="Eeckhaut V."/>
            <person name="Walker B."/>
            <person name="Young S.K."/>
            <person name="Zeng Q."/>
            <person name="Gargeya S."/>
            <person name="Fitzgerald M."/>
            <person name="Haas B."/>
            <person name="Abouelleil A."/>
            <person name="Alvarado L."/>
            <person name="Arachchi H.M."/>
            <person name="Berlin A.M."/>
            <person name="Chapman S.B."/>
            <person name="Dewar J."/>
            <person name="Goldberg J."/>
            <person name="Griggs A."/>
            <person name="Gujja S."/>
            <person name="Hansen M."/>
            <person name="Howarth C."/>
            <person name="Imamovic A."/>
            <person name="Larimer J."/>
            <person name="McCowan C."/>
            <person name="Murphy C."/>
            <person name="Neiman D."/>
            <person name="Pearson M."/>
            <person name="Priest M."/>
            <person name="Roberts A."/>
            <person name="Saif S."/>
            <person name="Shea T."/>
            <person name="Sisk P."/>
            <person name="Sykes S."/>
            <person name="Wortman J."/>
            <person name="Nusbaum C."/>
            <person name="Birren B."/>
        </authorList>
    </citation>
    <scope>NUCLEOTIDE SEQUENCE [LARGE SCALE GENOMIC DNA]</scope>
    <source>
        <strain evidence="1 2">1.2</strain>
    </source>
</reference>
<dbReference type="AlphaFoldDB" id="R8W2A7"/>
<sequence length="110" mass="11980">MIELKIQLDDIDYSGIAELAMPVVKEKLGENGGFFGGLIGNHVPESALNGAFNGFLKFLSPEQRDDIALSLINKYEDKIVKLLQNTASDKGVKITVKSLSANKADKKETL</sequence>
<evidence type="ECO:0000313" key="1">
    <source>
        <dbReference type="EMBL" id="EOQ38676.1"/>
    </source>
</evidence>
<evidence type="ECO:0000313" key="2">
    <source>
        <dbReference type="Proteomes" id="UP000013981"/>
    </source>
</evidence>
<gene>
    <name evidence="1" type="ORF">HMPREF1526_01717</name>
</gene>
<proteinExistence type="predicted"/>
<dbReference type="HOGENOM" id="CLU_2166307_0_0_9"/>
<dbReference type="Proteomes" id="UP000013981">
    <property type="component" value="Unassembled WGS sequence"/>
</dbReference>
<keyword evidence="2" id="KW-1185">Reference proteome</keyword>
<comment type="caution">
    <text evidence="1">The sequence shown here is derived from an EMBL/GenBank/DDBJ whole genome shotgun (WGS) entry which is preliminary data.</text>
</comment>
<organism evidence="1 2">
    <name type="scientific">Butyricicoccus pullicaecorum 1.2</name>
    <dbReference type="NCBI Taxonomy" id="1203606"/>
    <lineage>
        <taxon>Bacteria</taxon>
        <taxon>Bacillati</taxon>
        <taxon>Bacillota</taxon>
        <taxon>Clostridia</taxon>
        <taxon>Eubacteriales</taxon>
        <taxon>Butyricicoccaceae</taxon>
        <taxon>Butyricicoccus</taxon>
    </lineage>
</organism>
<name>R8W2A7_9FIRM</name>
<dbReference type="RefSeq" id="WP_016147875.1">
    <property type="nucleotide sequence ID" value="NZ_KB976103.1"/>
</dbReference>
<dbReference type="EMBL" id="AQOB01000004">
    <property type="protein sequence ID" value="EOQ38676.1"/>
    <property type="molecule type" value="Genomic_DNA"/>
</dbReference>